<dbReference type="OrthoDB" id="5512at2759"/>
<feature type="region of interest" description="Disordered" evidence="1">
    <location>
        <begin position="1"/>
        <end position="46"/>
    </location>
</feature>
<evidence type="ECO:0000313" key="3">
    <source>
        <dbReference type="Proteomes" id="UP000030108"/>
    </source>
</evidence>
<proteinExistence type="predicted"/>
<sequence length="130" mass="13575">MDEFERAAAAFPDLDDTFSPGAPSSAPIGGMSFPALDDDDFGTPASVPVQNIGGGGDLDEFERAASAFPALDGDEGISAPSLDQFEAQPSFHATPQAPSVFQSPAPAPFQSPALRNMNHSEYVPRNHLAL</sequence>
<protein>
    <submittedName>
        <fullName evidence="2">Clathrin light chain</fullName>
    </submittedName>
</protein>
<evidence type="ECO:0000256" key="1">
    <source>
        <dbReference type="SAM" id="MobiDB-lite"/>
    </source>
</evidence>
<reference evidence="3" key="1">
    <citation type="journal article" date="2014" name="Genome Announc.">
        <title>Draft genome sequence of the plant-pathogenic soil fungus Rhizoctonia solani anastomosis group 3 strain Rhs1AP.</title>
        <authorList>
            <person name="Cubeta M.A."/>
            <person name="Thomas E."/>
            <person name="Dean R.A."/>
            <person name="Jabaji S."/>
            <person name="Neate S.M."/>
            <person name="Tavantzis S."/>
            <person name="Toda T."/>
            <person name="Vilgalys R."/>
            <person name="Bharathan N."/>
            <person name="Fedorova-Abrams N."/>
            <person name="Pakala S.B."/>
            <person name="Pakala S.M."/>
            <person name="Zafar N."/>
            <person name="Joardar V."/>
            <person name="Losada L."/>
            <person name="Nierman W.C."/>
        </authorList>
    </citation>
    <scope>NUCLEOTIDE SEQUENCE [LARGE SCALE GENOMIC DNA]</scope>
    <source>
        <strain evidence="3">AG-3</strain>
    </source>
</reference>
<feature type="region of interest" description="Disordered" evidence="1">
    <location>
        <begin position="92"/>
        <end position="120"/>
    </location>
</feature>
<feature type="non-terminal residue" evidence="2">
    <location>
        <position position="130"/>
    </location>
</feature>
<gene>
    <name evidence="2" type="ORF">RSOL_407910</name>
</gene>
<comment type="caution">
    <text evidence="2">The sequence shown here is derived from an EMBL/GenBank/DDBJ whole genome shotgun (WGS) entry which is preliminary data.</text>
</comment>
<accession>X8JDL9</accession>
<dbReference type="EMBL" id="JATN01000319">
    <property type="protein sequence ID" value="EUC61822.1"/>
    <property type="molecule type" value="Genomic_DNA"/>
</dbReference>
<dbReference type="AlphaFoldDB" id="X8JDL9"/>
<feature type="compositionally biased region" description="Low complexity" evidence="1">
    <location>
        <begin position="101"/>
        <end position="113"/>
    </location>
</feature>
<evidence type="ECO:0000313" key="2">
    <source>
        <dbReference type="EMBL" id="EUC61822.1"/>
    </source>
</evidence>
<dbReference type="Proteomes" id="UP000030108">
    <property type="component" value="Unassembled WGS sequence"/>
</dbReference>
<organism evidence="2 3">
    <name type="scientific">Rhizoctonia solani AG-3 Rhs1AP</name>
    <dbReference type="NCBI Taxonomy" id="1086054"/>
    <lineage>
        <taxon>Eukaryota</taxon>
        <taxon>Fungi</taxon>
        <taxon>Dikarya</taxon>
        <taxon>Basidiomycota</taxon>
        <taxon>Agaricomycotina</taxon>
        <taxon>Agaricomycetes</taxon>
        <taxon>Cantharellales</taxon>
        <taxon>Ceratobasidiaceae</taxon>
        <taxon>Rhizoctonia</taxon>
    </lineage>
</organism>
<name>X8JDL9_9AGAM</name>